<dbReference type="PANTHER" id="PTHR33434:SF2">
    <property type="entry name" value="FATTY ACID-BINDING PROTEIN TM_1468"/>
    <property type="match status" value="1"/>
</dbReference>
<dbReference type="RefSeq" id="WP_131749720.1">
    <property type="nucleotide sequence ID" value="NZ_CAACYI010000001.1"/>
</dbReference>
<dbReference type="InterPro" id="IPR003797">
    <property type="entry name" value="DegV"/>
</dbReference>
<dbReference type="NCBIfam" id="TIGR00762">
    <property type="entry name" value="DegV"/>
    <property type="match status" value="1"/>
</dbReference>
<sequence>MNHSIAYIVDHASDIDEEILEQHQVYSLPFGINFSHGHYITGESIDRESLFEKMKEEIPTSSVCSLDRFDRILERIKEREIKNILIITMGHKFSSFHNFLKLYAQEKKDFNIYIFDSNAVSFAEGAYLVRALDLEGQGYSFEEICQGLEEMKAQDRVQLRAYFGSLDNLIRGGRMKKTTGTIANVLNIRPILDISDGLMAVRERIRGEKRAYNYLVQEVKKSLNPEKKYYLSLLYGQGEEEKAKLEEAFQEEIAQADYYQMVPLSPVVLVHSGPRVAGVVWACFDEERGSSF</sequence>
<reference evidence="2 3" key="1">
    <citation type="submission" date="2019-02" db="EMBL/GenBank/DDBJ databases">
        <authorList>
            <consortium name="Pathogen Informatics"/>
        </authorList>
    </citation>
    <scope>NUCLEOTIDE SEQUENCE [LARGE SCALE GENOMIC DNA]</scope>
    <source>
        <strain evidence="2 3">3012STDY7089603</strain>
    </source>
</reference>
<proteinExistence type="predicted"/>
<dbReference type="Pfam" id="PF02645">
    <property type="entry name" value="DegV"/>
    <property type="match status" value="1"/>
</dbReference>
<dbReference type="InterPro" id="IPR043168">
    <property type="entry name" value="DegV_C"/>
</dbReference>
<dbReference type="EMBL" id="CAACYI010000001">
    <property type="protein sequence ID" value="VFB17092.1"/>
    <property type="molecule type" value="Genomic_DNA"/>
</dbReference>
<dbReference type="Gene3D" id="3.30.1180.10">
    <property type="match status" value="1"/>
</dbReference>
<dbReference type="PROSITE" id="PS51482">
    <property type="entry name" value="DEGV"/>
    <property type="match status" value="1"/>
</dbReference>
<name>A0A8H2M8J1_9FIRM</name>
<dbReference type="Proteomes" id="UP000377798">
    <property type="component" value="Unassembled WGS sequence"/>
</dbReference>
<gene>
    <name evidence="2" type="ORF">NCTC13150_01676</name>
</gene>
<evidence type="ECO:0000256" key="1">
    <source>
        <dbReference type="ARBA" id="ARBA00023121"/>
    </source>
</evidence>
<dbReference type="SUPFAM" id="SSF82549">
    <property type="entry name" value="DAK1/DegV-like"/>
    <property type="match status" value="1"/>
</dbReference>
<protein>
    <submittedName>
        <fullName evidence="2">DegV domain-containing protein SAV1425</fullName>
    </submittedName>
</protein>
<keyword evidence="1" id="KW-0446">Lipid-binding</keyword>
<comment type="caution">
    <text evidence="2">The sequence shown here is derived from an EMBL/GenBank/DDBJ whole genome shotgun (WGS) entry which is preliminary data.</text>
</comment>
<dbReference type="Gene3D" id="3.40.50.10170">
    <property type="match status" value="1"/>
</dbReference>
<dbReference type="GO" id="GO:0008289">
    <property type="term" value="F:lipid binding"/>
    <property type="evidence" value="ECO:0007669"/>
    <property type="project" value="UniProtKB-KW"/>
</dbReference>
<evidence type="ECO:0000313" key="3">
    <source>
        <dbReference type="Proteomes" id="UP000377798"/>
    </source>
</evidence>
<organism evidence="2 3">
    <name type="scientific">Urinicoccus massiliensis</name>
    <dbReference type="NCBI Taxonomy" id="1723382"/>
    <lineage>
        <taxon>Bacteria</taxon>
        <taxon>Bacillati</taxon>
        <taxon>Bacillota</taxon>
        <taxon>Tissierellia</taxon>
        <taxon>Tissierellales</taxon>
        <taxon>Peptoniphilaceae</taxon>
        <taxon>Urinicoccus</taxon>
    </lineage>
</organism>
<dbReference type="InterPro" id="IPR050270">
    <property type="entry name" value="DegV_domain_contain"/>
</dbReference>
<dbReference type="AlphaFoldDB" id="A0A8H2M8J1"/>
<evidence type="ECO:0000313" key="2">
    <source>
        <dbReference type="EMBL" id="VFB17092.1"/>
    </source>
</evidence>
<accession>A0A8H2M8J1</accession>
<dbReference type="PANTHER" id="PTHR33434">
    <property type="entry name" value="DEGV DOMAIN-CONTAINING PROTEIN DR_1986-RELATED"/>
    <property type="match status" value="1"/>
</dbReference>
<keyword evidence="3" id="KW-1185">Reference proteome</keyword>